<feature type="region of interest" description="Disordered" evidence="1">
    <location>
        <begin position="103"/>
        <end position="147"/>
    </location>
</feature>
<reference evidence="2 3" key="1">
    <citation type="journal article" date="2013" name="Curr. Biol.">
        <title>The Genome of the Foraminiferan Reticulomyxa filosa.</title>
        <authorList>
            <person name="Glockner G."/>
            <person name="Hulsmann N."/>
            <person name="Schleicher M."/>
            <person name="Noegel A.A."/>
            <person name="Eichinger L."/>
            <person name="Gallinger C."/>
            <person name="Pawlowski J."/>
            <person name="Sierra R."/>
            <person name="Euteneuer U."/>
            <person name="Pillet L."/>
            <person name="Moustafa A."/>
            <person name="Platzer M."/>
            <person name="Groth M."/>
            <person name="Szafranski K."/>
            <person name="Schliwa M."/>
        </authorList>
    </citation>
    <scope>NUCLEOTIDE SEQUENCE [LARGE SCALE GENOMIC DNA]</scope>
</reference>
<gene>
    <name evidence="2" type="ORF">RFI_21371</name>
</gene>
<feature type="region of interest" description="Disordered" evidence="1">
    <location>
        <begin position="29"/>
        <end position="72"/>
    </location>
</feature>
<dbReference type="Proteomes" id="UP000023152">
    <property type="component" value="Unassembled WGS sequence"/>
</dbReference>
<feature type="compositionally biased region" description="Low complexity" evidence="1">
    <location>
        <begin position="103"/>
        <end position="139"/>
    </location>
</feature>
<name>X6MQ76_RETFI</name>
<evidence type="ECO:0000313" key="2">
    <source>
        <dbReference type="EMBL" id="ETO15989.1"/>
    </source>
</evidence>
<dbReference type="AlphaFoldDB" id="X6MQ76"/>
<evidence type="ECO:0000256" key="1">
    <source>
        <dbReference type="SAM" id="MobiDB-lite"/>
    </source>
</evidence>
<protein>
    <submittedName>
        <fullName evidence="2">Uncharacterized protein</fullName>
    </submittedName>
</protein>
<dbReference type="EMBL" id="ASPP01018653">
    <property type="protein sequence ID" value="ETO15989.1"/>
    <property type="molecule type" value="Genomic_DNA"/>
</dbReference>
<feature type="region of interest" description="Disordered" evidence="1">
    <location>
        <begin position="210"/>
        <end position="253"/>
    </location>
</feature>
<evidence type="ECO:0000313" key="3">
    <source>
        <dbReference type="Proteomes" id="UP000023152"/>
    </source>
</evidence>
<keyword evidence="3" id="KW-1185">Reference proteome</keyword>
<accession>X6MQ76</accession>
<sequence length="299" mass="33700">MVIHRINNTTTKDGQDKGQTIQNLLKRHSQEKTRPHLLLSPSESNSNDNKKVLSLNTKRGSGEIKPDEEPKIKTLLSKPQGGLAIQIGDIHSITTTTVAVTTTTTTTTSSKTENPTVTTTNDNHGSNNNNNNNNSNHNHNSSHSHRLSSGRHILKVWRSKSANFYLHNYLIIDDFSLRGRMIDGHFLQTQSSVGMTEDDMTTVIQFFKAIPPPPPQSVLRRMKKRRQQQQQQQQHQHQHQQHKMDVPHQTQRNSKLLASTTTPLSTNISPISEDEKHIAIKDKPSIILQGSFDENMVSN</sequence>
<feature type="compositionally biased region" description="Basic and acidic residues" evidence="1">
    <location>
        <begin position="60"/>
        <end position="72"/>
    </location>
</feature>
<comment type="caution">
    <text evidence="2">The sequence shown here is derived from an EMBL/GenBank/DDBJ whole genome shotgun (WGS) entry which is preliminary data.</text>
</comment>
<proteinExistence type="predicted"/>
<feature type="non-terminal residue" evidence="2">
    <location>
        <position position="299"/>
    </location>
</feature>
<organism evidence="2 3">
    <name type="scientific">Reticulomyxa filosa</name>
    <dbReference type="NCBI Taxonomy" id="46433"/>
    <lineage>
        <taxon>Eukaryota</taxon>
        <taxon>Sar</taxon>
        <taxon>Rhizaria</taxon>
        <taxon>Retaria</taxon>
        <taxon>Foraminifera</taxon>
        <taxon>Monothalamids</taxon>
        <taxon>Reticulomyxidae</taxon>
        <taxon>Reticulomyxa</taxon>
    </lineage>
</organism>